<evidence type="ECO:0000256" key="2">
    <source>
        <dbReference type="ARBA" id="ARBA00004286"/>
    </source>
</evidence>
<dbReference type="GO" id="GO:0042393">
    <property type="term" value="F:histone binding"/>
    <property type="evidence" value="ECO:0007669"/>
    <property type="project" value="TreeGrafter"/>
</dbReference>
<evidence type="ECO:0000256" key="1">
    <source>
        <dbReference type="ARBA" id="ARBA00004123"/>
    </source>
</evidence>
<name>A0AAF0EK00_9BASI</name>
<evidence type="ECO:0000256" key="9">
    <source>
        <dbReference type="ARBA" id="ARBA00023306"/>
    </source>
</evidence>
<comment type="similarity">
    <text evidence="3 10">Belongs to the CND1 (condensin subunit 1) family.</text>
</comment>
<evidence type="ECO:0000259" key="12">
    <source>
        <dbReference type="Pfam" id="PF12717"/>
    </source>
</evidence>
<dbReference type="AlphaFoldDB" id="A0AAF0EK00"/>
<feature type="domain" description="Condensin complex subunit 1 C-terminal" evidence="12">
    <location>
        <begin position="927"/>
        <end position="1088"/>
    </location>
</feature>
<dbReference type="InterPro" id="IPR024324">
    <property type="entry name" value="Condensin_cplx_su1_N"/>
</dbReference>
<dbReference type="SUPFAM" id="SSF48371">
    <property type="entry name" value="ARM repeat"/>
    <property type="match status" value="1"/>
</dbReference>
<dbReference type="PIRSF" id="PIRSF017127">
    <property type="entry name" value="Condensin_D2"/>
    <property type="match status" value="1"/>
</dbReference>
<keyword evidence="7 10" id="KW-0226">DNA condensation</keyword>
<feature type="region of interest" description="Disordered" evidence="11">
    <location>
        <begin position="1155"/>
        <end position="1204"/>
    </location>
</feature>
<evidence type="ECO:0000256" key="7">
    <source>
        <dbReference type="ARBA" id="ARBA00023067"/>
    </source>
</evidence>
<dbReference type="GO" id="GO:0051301">
    <property type="term" value="P:cell division"/>
    <property type="evidence" value="ECO:0007669"/>
    <property type="project" value="UniProtKB-KW"/>
</dbReference>
<dbReference type="GO" id="GO:0000796">
    <property type="term" value="C:condensin complex"/>
    <property type="evidence" value="ECO:0007669"/>
    <property type="project" value="TreeGrafter"/>
</dbReference>
<dbReference type="GO" id="GO:0000779">
    <property type="term" value="C:condensed chromosome, centromeric region"/>
    <property type="evidence" value="ECO:0007669"/>
    <property type="project" value="TreeGrafter"/>
</dbReference>
<keyword evidence="4" id="KW-0158">Chromosome</keyword>
<dbReference type="InterPro" id="IPR032682">
    <property type="entry name" value="Cnd1_C"/>
</dbReference>
<dbReference type="InterPro" id="IPR026971">
    <property type="entry name" value="CND1/NCAPD3"/>
</dbReference>
<accession>A0AAF0EK00</accession>
<dbReference type="Gene3D" id="1.25.10.10">
    <property type="entry name" value="Leucine-rich Repeat Variant"/>
    <property type="match status" value="2"/>
</dbReference>
<evidence type="ECO:0000313" key="15">
    <source>
        <dbReference type="Proteomes" id="UP001213623"/>
    </source>
</evidence>
<dbReference type="Pfam" id="PF12922">
    <property type="entry name" value="Cnd1_N"/>
    <property type="match status" value="1"/>
</dbReference>
<dbReference type="Proteomes" id="UP001213623">
    <property type="component" value="Chromosome 4"/>
</dbReference>
<gene>
    <name evidence="14" type="primary">cnd1</name>
    <name evidence="14" type="ORF">MNAN1_002341</name>
</gene>
<organism evidence="14 15">
    <name type="scientific">Malassezia nana</name>
    <dbReference type="NCBI Taxonomy" id="180528"/>
    <lineage>
        <taxon>Eukaryota</taxon>
        <taxon>Fungi</taxon>
        <taxon>Dikarya</taxon>
        <taxon>Basidiomycota</taxon>
        <taxon>Ustilaginomycotina</taxon>
        <taxon>Malasseziomycetes</taxon>
        <taxon>Malasseziales</taxon>
        <taxon>Malasseziaceae</taxon>
        <taxon>Malassezia</taxon>
    </lineage>
</organism>
<reference evidence="14" key="1">
    <citation type="submission" date="2023-03" db="EMBL/GenBank/DDBJ databases">
        <title>Mating type loci evolution in Malassezia.</title>
        <authorList>
            <person name="Coelho M.A."/>
        </authorList>
    </citation>
    <scope>NUCLEOTIDE SEQUENCE</scope>
    <source>
        <strain evidence="14">CBS 9557</strain>
    </source>
</reference>
<proteinExistence type="inferred from homology"/>
<evidence type="ECO:0000259" key="13">
    <source>
        <dbReference type="Pfam" id="PF12922"/>
    </source>
</evidence>
<keyword evidence="6 10" id="KW-0498">Mitosis</keyword>
<dbReference type="GO" id="GO:0010032">
    <property type="term" value="P:meiotic chromosome condensation"/>
    <property type="evidence" value="ECO:0007669"/>
    <property type="project" value="TreeGrafter"/>
</dbReference>
<protein>
    <recommendedName>
        <fullName evidence="10">Condensin complex subunit 1</fullName>
    </recommendedName>
</protein>
<comment type="function">
    <text evidence="10">Regulatory subunit of the condensin complex, a complex required for conversion of interphase chromatin into mitotic-like condense chromosomes. The condensin complex probably introduces positive supercoils into relaxed DNA in the presence of type I topoisomerases and converts nicked DNA into positive knotted forms in the presence of type II topoisomerases.</text>
</comment>
<feature type="domain" description="Condensin complex subunit 1 N-terminal" evidence="13">
    <location>
        <begin position="77"/>
        <end position="222"/>
    </location>
</feature>
<dbReference type="InterPro" id="IPR011989">
    <property type="entry name" value="ARM-like"/>
</dbReference>
<evidence type="ECO:0000256" key="3">
    <source>
        <dbReference type="ARBA" id="ARBA00009606"/>
    </source>
</evidence>
<dbReference type="GO" id="GO:0005634">
    <property type="term" value="C:nucleus"/>
    <property type="evidence" value="ECO:0007669"/>
    <property type="project" value="UniProtKB-SubCell"/>
</dbReference>
<comment type="subcellular location">
    <subcellularLocation>
        <location evidence="2">Chromosome</location>
    </subcellularLocation>
    <subcellularLocation>
        <location evidence="1">Nucleus</location>
    </subcellularLocation>
</comment>
<keyword evidence="5 10" id="KW-0132">Cell division</keyword>
<evidence type="ECO:0000256" key="8">
    <source>
        <dbReference type="ARBA" id="ARBA00023242"/>
    </source>
</evidence>
<keyword evidence="15" id="KW-1185">Reference proteome</keyword>
<evidence type="ECO:0000256" key="10">
    <source>
        <dbReference type="PIRNR" id="PIRNR017127"/>
    </source>
</evidence>
<evidence type="ECO:0000256" key="5">
    <source>
        <dbReference type="ARBA" id="ARBA00022618"/>
    </source>
</evidence>
<keyword evidence="9 10" id="KW-0131">Cell cycle</keyword>
<dbReference type="PANTHER" id="PTHR14222:SF2">
    <property type="entry name" value="CONDENSIN COMPLEX SUBUNIT 1"/>
    <property type="match status" value="1"/>
</dbReference>
<dbReference type="GO" id="GO:0007076">
    <property type="term" value="P:mitotic chromosome condensation"/>
    <property type="evidence" value="ECO:0007669"/>
    <property type="project" value="InterPro"/>
</dbReference>
<dbReference type="InterPro" id="IPR016024">
    <property type="entry name" value="ARM-type_fold"/>
</dbReference>
<dbReference type="InterPro" id="IPR007673">
    <property type="entry name" value="Condensin_cplx_su1"/>
</dbReference>
<evidence type="ECO:0000256" key="11">
    <source>
        <dbReference type="SAM" id="MobiDB-lite"/>
    </source>
</evidence>
<dbReference type="EMBL" id="CP119895">
    <property type="protein sequence ID" value="WFD27345.1"/>
    <property type="molecule type" value="Genomic_DNA"/>
</dbReference>
<keyword evidence="8" id="KW-0539">Nucleus</keyword>
<evidence type="ECO:0000256" key="4">
    <source>
        <dbReference type="ARBA" id="ARBA00022454"/>
    </source>
</evidence>
<sequence>MHGPFVLADALAQCQEDDVDIDDEVPVDAQDSEAQLSSVTRVVDALAHSCMAVQDAQIFSYAQSCIKHVGHLVPDTAHHLLDAILSGWSALLKELDTSDASAATTLVEPLEHYAFLLQWLVLLLEKHRDRFSRPKSARGNLDAAWAWSSSLTAVLGVWAQALQTVSERLWSSAAMRDTFVSRCILRPVMLLQENEAYLKVSAIKLCLFKVICLAVKLHGQAFPVQTSIMQSLQYYEHLAEPMAELLSVLRVEFDVARLGEDVLRELANKSFTSIDAKSPRSFGRFLVRMAELNPRSVLKQISLLQKHQDSESYPMRNAMIEVHGLLIKDLAAHPDLSEEAGADEAPAHQKQMDAFFERLLERFLDVTTFVRTRTIQVCNSLCDLPAAFPAQRLRMAELALQALEDKSSHVRRHAILLLVKLILTHPYGALYGGELSAEAWSERHADVEARLEQAEAALTRPLTDADASGEAPTLTPADQEALVKLRLTHTYCSDALQFMGYLERGVPVLVQLLASTNKAEVLASMEFFRVAYEYKIRGAADGVRAMIHLIWTKDHALVMDDGSQLKGVRSRLIEVYRALYFEPQAGLTPAENTARIARHMIERTFGATLAELTSLEQLLSVMQGEGLVDRAVIDTLWDVYATTRPIARAQRRGAIMVLGMLAKADRSIVADHIDTLLRMGLGPLGTKDLLLAQHTCLALQRVSGSARTVKGALSDSSVRYPMSHPMFARLGAVVAMTGEATQCDTAWFGVAEHAIEAIYLLGEQPDALCTELVRQRTLHAFSDAPHAAYHWAQALFVVGHVALKQIVYLERVERECKRRRAQRAAQAGADAKPASELDQVAEQAEDDLGELFACIRDRELLYGPQSLLALYGPLVTHLCATMRQHSYAPLRRAAALALCKFMCISSEYCEANLGLLLHLLRASQDEIVRANAVIGLGDVAVCFGTLVDENSERLYAGLRDTDLGVKKNTLMVLTHLILNGMIKVKGQLGELAKCLEDEESRVSDLAKLFFSELAMKENAVYNNLPDIISHLSSGAHAVDEATFVNTMRFIFTFIDKERQAENVVEKLCQRFRLTSEERQWRDIAYCLSLLPYRSERSIKKLLDGLPYYQDKLYVPDVHQRFTEILAKMNQGKAAALAKSGDMDLNEWADIIAQAAEPRDAPDTVPEVKPEPQAEPEPAAEAEAEDTPAPAVKPERRRTRRRAVS</sequence>
<evidence type="ECO:0000313" key="14">
    <source>
        <dbReference type="EMBL" id="WFD27345.1"/>
    </source>
</evidence>
<dbReference type="Pfam" id="PF12717">
    <property type="entry name" value="Cnd1"/>
    <property type="match status" value="1"/>
</dbReference>
<dbReference type="PANTHER" id="PTHR14222">
    <property type="entry name" value="CONDENSIN"/>
    <property type="match status" value="1"/>
</dbReference>
<feature type="compositionally biased region" description="Basic residues" evidence="11">
    <location>
        <begin position="1194"/>
        <end position="1204"/>
    </location>
</feature>
<evidence type="ECO:0000256" key="6">
    <source>
        <dbReference type="ARBA" id="ARBA00022776"/>
    </source>
</evidence>
<feature type="compositionally biased region" description="Basic and acidic residues" evidence="11">
    <location>
        <begin position="1156"/>
        <end position="1171"/>
    </location>
</feature>